<evidence type="ECO:0000313" key="2">
    <source>
        <dbReference type="EMBL" id="KAA3472274.1"/>
    </source>
</evidence>
<feature type="transmembrane region" description="Helical" evidence="1">
    <location>
        <begin position="106"/>
        <end position="126"/>
    </location>
</feature>
<protein>
    <submittedName>
        <fullName evidence="2">LRR receptor-like serine/threonine-protein kinase FLS2</fullName>
    </submittedName>
</protein>
<proteinExistence type="predicted"/>
<dbReference type="Proteomes" id="UP000325315">
    <property type="component" value="Unassembled WGS sequence"/>
</dbReference>
<keyword evidence="2" id="KW-0808">Transferase</keyword>
<keyword evidence="1" id="KW-0472">Membrane</keyword>
<reference evidence="3" key="1">
    <citation type="journal article" date="2019" name="Plant Biotechnol. J.">
        <title>Genome sequencing of the Australian wild diploid species Gossypium australe highlights disease resistance and delayed gland morphogenesis.</title>
        <authorList>
            <person name="Cai Y."/>
            <person name="Cai X."/>
            <person name="Wang Q."/>
            <person name="Wang P."/>
            <person name="Zhang Y."/>
            <person name="Cai C."/>
            <person name="Xu Y."/>
            <person name="Wang K."/>
            <person name="Zhou Z."/>
            <person name="Wang C."/>
            <person name="Geng S."/>
            <person name="Li B."/>
            <person name="Dong Q."/>
            <person name="Hou Y."/>
            <person name="Wang H."/>
            <person name="Ai P."/>
            <person name="Liu Z."/>
            <person name="Yi F."/>
            <person name="Sun M."/>
            <person name="An G."/>
            <person name="Cheng J."/>
            <person name="Zhang Y."/>
            <person name="Shi Q."/>
            <person name="Xie Y."/>
            <person name="Shi X."/>
            <person name="Chang Y."/>
            <person name="Huang F."/>
            <person name="Chen Y."/>
            <person name="Hong S."/>
            <person name="Mi L."/>
            <person name="Sun Q."/>
            <person name="Zhang L."/>
            <person name="Zhou B."/>
            <person name="Peng R."/>
            <person name="Zhang X."/>
            <person name="Liu F."/>
        </authorList>
    </citation>
    <scope>NUCLEOTIDE SEQUENCE [LARGE SCALE GENOMIC DNA]</scope>
    <source>
        <strain evidence="3">cv. PA1801</strain>
    </source>
</reference>
<evidence type="ECO:0000313" key="3">
    <source>
        <dbReference type="Proteomes" id="UP000325315"/>
    </source>
</evidence>
<dbReference type="OrthoDB" id="1001215at2759"/>
<keyword evidence="2" id="KW-0418">Kinase</keyword>
<keyword evidence="3" id="KW-1185">Reference proteome</keyword>
<organism evidence="2 3">
    <name type="scientific">Gossypium australe</name>
    <dbReference type="NCBI Taxonomy" id="47621"/>
    <lineage>
        <taxon>Eukaryota</taxon>
        <taxon>Viridiplantae</taxon>
        <taxon>Streptophyta</taxon>
        <taxon>Embryophyta</taxon>
        <taxon>Tracheophyta</taxon>
        <taxon>Spermatophyta</taxon>
        <taxon>Magnoliopsida</taxon>
        <taxon>eudicotyledons</taxon>
        <taxon>Gunneridae</taxon>
        <taxon>Pentapetalae</taxon>
        <taxon>rosids</taxon>
        <taxon>malvids</taxon>
        <taxon>Malvales</taxon>
        <taxon>Malvaceae</taxon>
        <taxon>Malvoideae</taxon>
        <taxon>Gossypium</taxon>
    </lineage>
</organism>
<name>A0A5B6VTG4_9ROSI</name>
<evidence type="ECO:0000256" key="1">
    <source>
        <dbReference type="SAM" id="Phobius"/>
    </source>
</evidence>
<keyword evidence="2" id="KW-0675">Receptor</keyword>
<dbReference type="AlphaFoldDB" id="A0A5B6VTG4"/>
<sequence>MFRFEPNSSWTPPFQCESVELGSLSDLVCNSSEEGWMGSLYIDANLLSGEILDCWNHRFLNYLDSENNNLTGKIAPSLLHKDLRLLNLQKIACLENYPPHCEILRVCLFLILVKIISMGVYQYGLLISSQNLWFYAFDLITSMTIFLITFVIFNLFKTWTLPITTIQELFHHVSEI</sequence>
<dbReference type="EMBL" id="SMMG02000005">
    <property type="protein sequence ID" value="KAA3472274.1"/>
    <property type="molecule type" value="Genomic_DNA"/>
</dbReference>
<feature type="transmembrane region" description="Helical" evidence="1">
    <location>
        <begin position="132"/>
        <end position="156"/>
    </location>
</feature>
<accession>A0A5B6VTG4</accession>
<dbReference type="GO" id="GO:0016301">
    <property type="term" value="F:kinase activity"/>
    <property type="evidence" value="ECO:0007669"/>
    <property type="project" value="UniProtKB-KW"/>
</dbReference>
<comment type="caution">
    <text evidence="2">The sequence shown here is derived from an EMBL/GenBank/DDBJ whole genome shotgun (WGS) entry which is preliminary data.</text>
</comment>
<gene>
    <name evidence="2" type="ORF">EPI10_022768</name>
</gene>
<keyword evidence="1" id="KW-0812">Transmembrane</keyword>
<keyword evidence="1" id="KW-1133">Transmembrane helix</keyword>